<reference evidence="3" key="1">
    <citation type="journal article" date="2014" name="Nat. Commun.">
        <title>The emerging biofuel crop Camelina sativa retains a highly undifferentiated hexaploid genome structure.</title>
        <authorList>
            <person name="Kagale S."/>
            <person name="Koh C."/>
            <person name="Nixon J."/>
            <person name="Bollina V."/>
            <person name="Clarke W.E."/>
            <person name="Tuteja R."/>
            <person name="Spillane C."/>
            <person name="Robinson S.J."/>
            <person name="Links M.G."/>
            <person name="Clarke C."/>
            <person name="Higgins E.E."/>
            <person name="Huebert T."/>
            <person name="Sharpe A.G."/>
            <person name="Parkin I.A."/>
        </authorList>
    </citation>
    <scope>NUCLEOTIDE SEQUENCE [LARGE SCALE GENOMIC DNA]</scope>
    <source>
        <strain evidence="3">cv. DH55</strain>
    </source>
</reference>
<gene>
    <name evidence="4" type="primary">LOC104707135</name>
</gene>
<reference evidence="4" key="2">
    <citation type="submission" date="2025-08" db="UniProtKB">
        <authorList>
            <consortium name="RefSeq"/>
        </authorList>
    </citation>
    <scope>IDENTIFICATION</scope>
    <source>
        <tissue evidence="4">Leaf</tissue>
    </source>
</reference>
<dbReference type="Pfam" id="PF03078">
    <property type="entry name" value="ATHILA"/>
    <property type="match status" value="1"/>
</dbReference>
<organism evidence="3 4">
    <name type="scientific">Camelina sativa</name>
    <name type="common">False flax</name>
    <name type="synonym">Myagrum sativum</name>
    <dbReference type="NCBI Taxonomy" id="90675"/>
    <lineage>
        <taxon>Eukaryota</taxon>
        <taxon>Viridiplantae</taxon>
        <taxon>Streptophyta</taxon>
        <taxon>Embryophyta</taxon>
        <taxon>Tracheophyta</taxon>
        <taxon>Spermatophyta</taxon>
        <taxon>Magnoliopsida</taxon>
        <taxon>eudicotyledons</taxon>
        <taxon>Gunneridae</taxon>
        <taxon>Pentapetalae</taxon>
        <taxon>rosids</taxon>
        <taxon>malvids</taxon>
        <taxon>Brassicales</taxon>
        <taxon>Brassicaceae</taxon>
        <taxon>Camelineae</taxon>
        <taxon>Camelina</taxon>
    </lineage>
</organism>
<dbReference type="GeneID" id="104707135"/>
<evidence type="ECO:0000259" key="2">
    <source>
        <dbReference type="Pfam" id="PF03078"/>
    </source>
</evidence>
<evidence type="ECO:0000313" key="3">
    <source>
        <dbReference type="Proteomes" id="UP000694864"/>
    </source>
</evidence>
<dbReference type="RefSeq" id="XP_010421712.1">
    <property type="nucleotide sequence ID" value="XM_010423410.1"/>
</dbReference>
<protein>
    <submittedName>
        <fullName evidence="4">Uncharacterized protein LOC104707135</fullName>
    </submittedName>
</protein>
<feature type="compositionally biased region" description="Basic and acidic residues" evidence="1">
    <location>
        <begin position="8"/>
        <end position="25"/>
    </location>
</feature>
<keyword evidence="3" id="KW-1185">Reference proteome</keyword>
<dbReference type="InterPro" id="IPR004312">
    <property type="entry name" value="ATHILA_Orf1_C"/>
</dbReference>
<evidence type="ECO:0000313" key="4">
    <source>
        <dbReference type="RefSeq" id="XP_010421712.1"/>
    </source>
</evidence>
<name>A0ABM0T6R3_CAMSA</name>
<dbReference type="Proteomes" id="UP000694864">
    <property type="component" value="Chromosome 8"/>
</dbReference>
<evidence type="ECO:0000256" key="1">
    <source>
        <dbReference type="SAM" id="MobiDB-lite"/>
    </source>
</evidence>
<proteinExistence type="predicted"/>
<sequence>MGRTNLRPGEKKTKAKEVVERDVDKKKKKATQSKSSLGKQKATTRKKKSKEVVIEEYGSEERDISESEPESPPPLAVKEKQLKPSKKKPTYSQLLQRLKKIKFAPTRYPDHEFLHNAGLLEDMQTIFTTLGLGQFFNMAFPTYVEPTREFLASLSVTYYEDEMVEEANDLGHFEFKVQGKHYKMTFGEL</sequence>
<feature type="domain" description="Arabidopsis retrotransposon Orf1 C-terminal" evidence="2">
    <location>
        <begin position="47"/>
        <end position="185"/>
    </location>
</feature>
<feature type="region of interest" description="Disordered" evidence="1">
    <location>
        <begin position="1"/>
        <end position="90"/>
    </location>
</feature>
<accession>A0ABM0T6R3</accession>